<name>A0ABV4AS17_9GAMM</name>
<proteinExistence type="predicted"/>
<gene>
    <name evidence="1" type="ORF">AB7878_12270</name>
</gene>
<dbReference type="InterPro" id="IPR021109">
    <property type="entry name" value="Peptidase_aspartic_dom_sf"/>
</dbReference>
<dbReference type="Pfam" id="PF13650">
    <property type="entry name" value="Asp_protease_2"/>
    <property type="match status" value="1"/>
</dbReference>
<accession>A0ABV4AS17</accession>
<reference evidence="1 2" key="1">
    <citation type="submission" date="2024-07" db="EMBL/GenBank/DDBJ databases">
        <title>Molecular mechanisms and environmental adaptations of flagellar loss and biofilm growth of Rhodanobacter under environmental stress.</title>
        <authorList>
            <person name="Chen M."/>
        </authorList>
    </citation>
    <scope>NUCLEOTIDE SEQUENCE [LARGE SCALE GENOMIC DNA]</scope>
    <source>
        <strain evidence="1 2">RS22</strain>
    </source>
</reference>
<keyword evidence="1" id="KW-0645">Protease</keyword>
<organism evidence="1 2">
    <name type="scientific">Rhodanobacter humi</name>
    <dbReference type="NCBI Taxonomy" id="1888173"/>
    <lineage>
        <taxon>Bacteria</taxon>
        <taxon>Pseudomonadati</taxon>
        <taxon>Pseudomonadota</taxon>
        <taxon>Gammaproteobacteria</taxon>
        <taxon>Lysobacterales</taxon>
        <taxon>Rhodanobacteraceae</taxon>
        <taxon>Rhodanobacter</taxon>
    </lineage>
</organism>
<dbReference type="GO" id="GO:0008233">
    <property type="term" value="F:peptidase activity"/>
    <property type="evidence" value="ECO:0007669"/>
    <property type="project" value="UniProtKB-KW"/>
</dbReference>
<comment type="caution">
    <text evidence="1">The sequence shown here is derived from an EMBL/GenBank/DDBJ whole genome shotgun (WGS) entry which is preliminary data.</text>
</comment>
<evidence type="ECO:0000313" key="2">
    <source>
        <dbReference type="Proteomes" id="UP001562159"/>
    </source>
</evidence>
<sequence length="176" mass="19247">MTDKPRQQGPQHQCLTVTFDGRSNVIPTQCEVMVGFDPLNPPAQQQSHLFNAIWDTGATQTVITQAVVDKLGLLPTGLTRANTANGEHLTETFFVAVKLPNGVGFPGMTVSRGNISGIDMLIGMDIICAGDFAITNVGGKTVMSYRVPSHKPIDFVREHNMGAHLIKSRHKNKRRR</sequence>
<dbReference type="Gene3D" id="2.40.70.10">
    <property type="entry name" value="Acid Proteases"/>
    <property type="match status" value="1"/>
</dbReference>
<dbReference type="EMBL" id="JBGBPY010000001">
    <property type="protein sequence ID" value="MEY2183193.1"/>
    <property type="molecule type" value="Genomic_DNA"/>
</dbReference>
<dbReference type="SUPFAM" id="SSF50630">
    <property type="entry name" value="Acid proteases"/>
    <property type="match status" value="1"/>
</dbReference>
<dbReference type="GO" id="GO:0006508">
    <property type="term" value="P:proteolysis"/>
    <property type="evidence" value="ECO:0007669"/>
    <property type="project" value="UniProtKB-KW"/>
</dbReference>
<keyword evidence="1" id="KW-0378">Hydrolase</keyword>
<keyword evidence="2" id="KW-1185">Reference proteome</keyword>
<evidence type="ECO:0000313" key="1">
    <source>
        <dbReference type="EMBL" id="MEY2183193.1"/>
    </source>
</evidence>
<protein>
    <submittedName>
        <fullName evidence="1">Aspartyl protease family protein</fullName>
    </submittedName>
</protein>
<dbReference type="Proteomes" id="UP001562159">
    <property type="component" value="Unassembled WGS sequence"/>
</dbReference>